<sequence>MLCSGFALFLICASCKQGDSSVEETSCCAEFDADGGQDESTSDEVATLNTLAEEIKVIHLKSVPVDSYSAVDVSLVDAIKPLERMYNDQIGGFDSRLKLKFVVTGRSDTKLTLVVKNMDLDYVLDILCAQAHYSYNVDEKTMELRFYPITD</sequence>
<comment type="caution">
    <text evidence="1">The sequence shown here is derived from an EMBL/GenBank/DDBJ whole genome shotgun (WGS) entry which is preliminary data.</text>
</comment>
<organism evidence="1 2">
    <name type="scientific">Rubritalea halochordaticola</name>
    <dbReference type="NCBI Taxonomy" id="714537"/>
    <lineage>
        <taxon>Bacteria</taxon>
        <taxon>Pseudomonadati</taxon>
        <taxon>Verrucomicrobiota</taxon>
        <taxon>Verrucomicrobiia</taxon>
        <taxon>Verrucomicrobiales</taxon>
        <taxon>Rubritaleaceae</taxon>
        <taxon>Rubritalea</taxon>
    </lineage>
</organism>
<evidence type="ECO:0000313" key="1">
    <source>
        <dbReference type="EMBL" id="GAA5497223.1"/>
    </source>
</evidence>
<reference evidence="1 2" key="1">
    <citation type="submission" date="2024-02" db="EMBL/GenBank/DDBJ databases">
        <title>Rubritalea halochordaticola NBRC 107102.</title>
        <authorList>
            <person name="Ichikawa N."/>
            <person name="Katano-Makiyama Y."/>
            <person name="Hidaka K."/>
        </authorList>
    </citation>
    <scope>NUCLEOTIDE SEQUENCE [LARGE SCALE GENOMIC DNA]</scope>
    <source>
        <strain evidence="1 2">NBRC 107102</strain>
    </source>
</reference>
<keyword evidence="2" id="KW-1185">Reference proteome</keyword>
<gene>
    <name evidence="1" type="ORF">Rhal01_03416</name>
</gene>
<dbReference type="EMBL" id="BAABRL010000013">
    <property type="protein sequence ID" value="GAA5497223.1"/>
    <property type="molecule type" value="Genomic_DNA"/>
</dbReference>
<name>A0ABP9V3I3_9BACT</name>
<proteinExistence type="predicted"/>
<dbReference type="Proteomes" id="UP001424741">
    <property type="component" value="Unassembled WGS sequence"/>
</dbReference>
<protein>
    <submittedName>
        <fullName evidence="1">Uncharacterized protein</fullName>
    </submittedName>
</protein>
<evidence type="ECO:0000313" key="2">
    <source>
        <dbReference type="Proteomes" id="UP001424741"/>
    </source>
</evidence>
<accession>A0ABP9V3I3</accession>